<organism evidence="2 3">
    <name type="scientific">Ziziphus jujuba</name>
    <name type="common">Chinese jujube</name>
    <name type="synonym">Ziziphus sativa</name>
    <dbReference type="NCBI Taxonomy" id="326968"/>
    <lineage>
        <taxon>Eukaryota</taxon>
        <taxon>Viridiplantae</taxon>
        <taxon>Streptophyta</taxon>
        <taxon>Embryophyta</taxon>
        <taxon>Tracheophyta</taxon>
        <taxon>Spermatophyta</taxon>
        <taxon>Magnoliopsida</taxon>
        <taxon>eudicotyledons</taxon>
        <taxon>Gunneridae</taxon>
        <taxon>Pentapetalae</taxon>
        <taxon>rosids</taxon>
        <taxon>fabids</taxon>
        <taxon>Rosales</taxon>
        <taxon>Rhamnaceae</taxon>
        <taxon>Paliureae</taxon>
        <taxon>Ziziphus</taxon>
    </lineage>
</organism>
<reference evidence="3" key="2">
    <citation type="submission" date="2025-08" db="UniProtKB">
        <authorList>
            <consortium name="RefSeq"/>
        </authorList>
    </citation>
    <scope>IDENTIFICATION</scope>
    <source>
        <tissue evidence="3">Seedling</tissue>
    </source>
</reference>
<dbReference type="Pfam" id="PF14223">
    <property type="entry name" value="Retrotran_gag_2"/>
    <property type="match status" value="1"/>
</dbReference>
<evidence type="ECO:0000256" key="1">
    <source>
        <dbReference type="SAM" id="MobiDB-lite"/>
    </source>
</evidence>
<proteinExistence type="predicted"/>
<dbReference type="PANTHER" id="PTHR35317:SF31">
    <property type="entry name" value="DUF4219 DOMAIN-CONTAINING PROTEIN"/>
    <property type="match status" value="1"/>
</dbReference>
<feature type="compositionally biased region" description="Polar residues" evidence="1">
    <location>
        <begin position="223"/>
        <end position="235"/>
    </location>
</feature>
<sequence length="278" mass="32490">MASSHFSAPSPPMFDGNNYPVWAIKMRSYLQAYDLWELVEVDYEVEPLRAGATVNQIKLHSEENARPYKTLTAIQVAVTDDIFTRIMTCTTPRQAWKKVQEEFQGSTRSRQMQLLNLRREFKNMKMLEHETMKEFSNKLMKIVNQIRLHGEFLPDQRIVEKILICLLEKYEVKISTLEETRDLTQLRVAELINALQATEQRRSLRLQGESSSSEAAFAANNNGKSIQQPRPFQRQNRGKEITNQRENKMTYDPCIICKKQGHTAKICWWRPKDMCHHA</sequence>
<evidence type="ECO:0000313" key="3">
    <source>
        <dbReference type="RefSeq" id="XP_060667447.1"/>
    </source>
</evidence>
<protein>
    <submittedName>
        <fullName evidence="3">Uncharacterized protein LOC132799484</fullName>
    </submittedName>
</protein>
<accession>A0ABM3ZSI9</accession>
<evidence type="ECO:0000313" key="2">
    <source>
        <dbReference type="Proteomes" id="UP001652623"/>
    </source>
</evidence>
<dbReference type="RefSeq" id="XP_060667447.1">
    <property type="nucleotide sequence ID" value="XM_060811464.1"/>
</dbReference>
<feature type="compositionally biased region" description="Low complexity" evidence="1">
    <location>
        <begin position="209"/>
        <end position="222"/>
    </location>
</feature>
<gene>
    <name evidence="3" type="primary">LOC132799484</name>
</gene>
<keyword evidence="2" id="KW-1185">Reference proteome</keyword>
<dbReference type="Proteomes" id="UP001652623">
    <property type="component" value="Chromosome 1"/>
</dbReference>
<dbReference type="GeneID" id="132799484"/>
<reference evidence="2" key="1">
    <citation type="submission" date="2025-05" db="UniProtKB">
        <authorList>
            <consortium name="RefSeq"/>
        </authorList>
    </citation>
    <scope>NUCLEOTIDE SEQUENCE [LARGE SCALE GENOMIC DNA]</scope>
</reference>
<dbReference type="PANTHER" id="PTHR35317">
    <property type="entry name" value="OS04G0629600 PROTEIN"/>
    <property type="match status" value="1"/>
</dbReference>
<name>A0ABM3ZSI9_ZIZJJ</name>
<feature type="region of interest" description="Disordered" evidence="1">
    <location>
        <begin position="203"/>
        <end position="244"/>
    </location>
</feature>